<sequence>MSKRFQKRVEDFTCEHCGEHVTGDGYTNHCTKCLWSKHVDINPGDRTNTCGGLMKPTGTEGTVSAYFVLHECARCGARGRNIFGKNDNVEALLNIAKRGAEGIEKRAK</sequence>
<dbReference type="Proteomes" id="UP000178042">
    <property type="component" value="Unassembled WGS sequence"/>
</dbReference>
<feature type="domain" description="RNHCP" evidence="1">
    <location>
        <begin position="10"/>
        <end position="93"/>
    </location>
</feature>
<evidence type="ECO:0000313" key="2">
    <source>
        <dbReference type="EMBL" id="OGG59691.1"/>
    </source>
</evidence>
<dbReference type="AlphaFoldDB" id="A0A1F6DE80"/>
<dbReference type="InterPro" id="IPR024439">
    <property type="entry name" value="RNHCP"/>
</dbReference>
<dbReference type="EMBL" id="MFLD01000023">
    <property type="protein sequence ID" value="OGG59691.1"/>
    <property type="molecule type" value="Genomic_DNA"/>
</dbReference>
<evidence type="ECO:0000259" key="1">
    <source>
        <dbReference type="Pfam" id="PF12647"/>
    </source>
</evidence>
<proteinExistence type="predicted"/>
<evidence type="ECO:0000313" key="3">
    <source>
        <dbReference type="Proteomes" id="UP000178042"/>
    </source>
</evidence>
<accession>A0A1F6DE80</accession>
<protein>
    <recommendedName>
        <fullName evidence="1">RNHCP domain-containing protein</fullName>
    </recommendedName>
</protein>
<dbReference type="Pfam" id="PF12647">
    <property type="entry name" value="RNHCP"/>
    <property type="match status" value="1"/>
</dbReference>
<name>A0A1F6DE80_9BACT</name>
<comment type="caution">
    <text evidence="2">The sequence shown here is derived from an EMBL/GenBank/DDBJ whole genome shotgun (WGS) entry which is preliminary data.</text>
</comment>
<reference evidence="2 3" key="1">
    <citation type="journal article" date="2016" name="Nat. Commun.">
        <title>Thousands of microbial genomes shed light on interconnected biogeochemical processes in an aquifer system.</title>
        <authorList>
            <person name="Anantharaman K."/>
            <person name="Brown C.T."/>
            <person name="Hug L.A."/>
            <person name="Sharon I."/>
            <person name="Castelle C.J."/>
            <person name="Probst A.J."/>
            <person name="Thomas B.C."/>
            <person name="Singh A."/>
            <person name="Wilkins M.J."/>
            <person name="Karaoz U."/>
            <person name="Brodie E.L."/>
            <person name="Williams K.H."/>
            <person name="Hubbard S.S."/>
            <person name="Banfield J.F."/>
        </authorList>
    </citation>
    <scope>NUCLEOTIDE SEQUENCE [LARGE SCALE GENOMIC DNA]</scope>
</reference>
<organism evidence="2 3">
    <name type="scientific">Candidatus Kaiserbacteria bacterium RIFCSPHIGHO2_02_FULL_49_16</name>
    <dbReference type="NCBI Taxonomy" id="1798490"/>
    <lineage>
        <taxon>Bacteria</taxon>
        <taxon>Candidatus Kaiseribacteriota</taxon>
    </lineage>
</organism>
<gene>
    <name evidence="2" type="ORF">A3C86_01880</name>
</gene>